<feature type="transmembrane region" description="Helical" evidence="1">
    <location>
        <begin position="173"/>
        <end position="191"/>
    </location>
</feature>
<evidence type="ECO:0000313" key="2">
    <source>
        <dbReference type="EMBL" id="PIS42240.1"/>
    </source>
</evidence>
<evidence type="ECO:0000256" key="1">
    <source>
        <dbReference type="SAM" id="Phobius"/>
    </source>
</evidence>
<feature type="transmembrane region" description="Helical" evidence="1">
    <location>
        <begin position="37"/>
        <end position="54"/>
    </location>
</feature>
<dbReference type="Proteomes" id="UP000231542">
    <property type="component" value="Unassembled WGS sequence"/>
</dbReference>
<feature type="transmembrane region" description="Helical" evidence="1">
    <location>
        <begin position="66"/>
        <end position="90"/>
    </location>
</feature>
<dbReference type="AlphaFoldDB" id="A0A2H0YUU4"/>
<comment type="caution">
    <text evidence="2">The sequence shown here is derived from an EMBL/GenBank/DDBJ whole genome shotgun (WGS) entry which is preliminary data.</text>
</comment>
<reference evidence="2 3" key="1">
    <citation type="submission" date="2017-09" db="EMBL/GenBank/DDBJ databases">
        <title>Depth-based differentiation of microbial function through sediment-hosted aquifers and enrichment of novel symbionts in the deep terrestrial subsurface.</title>
        <authorList>
            <person name="Probst A.J."/>
            <person name="Ladd B."/>
            <person name="Jarett J.K."/>
            <person name="Geller-Mcgrath D.E."/>
            <person name="Sieber C.M."/>
            <person name="Emerson J.B."/>
            <person name="Anantharaman K."/>
            <person name="Thomas B.C."/>
            <person name="Malmstrom R."/>
            <person name="Stieglmeier M."/>
            <person name="Klingl A."/>
            <person name="Woyke T."/>
            <person name="Ryan C.M."/>
            <person name="Banfield J.F."/>
        </authorList>
    </citation>
    <scope>NUCLEOTIDE SEQUENCE [LARGE SCALE GENOMIC DNA]</scope>
    <source>
        <strain evidence="2">CG08_land_8_20_14_0_20_40_16</strain>
    </source>
</reference>
<accession>A0A2H0YUU4</accession>
<protein>
    <recommendedName>
        <fullName evidence="4">DUF2238 domain-containing protein</fullName>
    </recommendedName>
</protein>
<feature type="transmembrane region" description="Helical" evidence="1">
    <location>
        <begin position="12"/>
        <end position="31"/>
    </location>
</feature>
<dbReference type="EMBL" id="PEXU01000049">
    <property type="protein sequence ID" value="PIS42240.1"/>
    <property type="molecule type" value="Genomic_DNA"/>
</dbReference>
<keyword evidence="1" id="KW-0812">Transmembrane</keyword>
<evidence type="ECO:0008006" key="4">
    <source>
        <dbReference type="Google" id="ProtNLM"/>
    </source>
</evidence>
<dbReference type="Pfam" id="PF09997">
    <property type="entry name" value="DUF2238"/>
    <property type="match status" value="1"/>
</dbReference>
<gene>
    <name evidence="2" type="ORF">COT24_04200</name>
</gene>
<keyword evidence="1" id="KW-1133">Transmembrane helix</keyword>
<name>A0A2H0YUU4_9BACT</name>
<proteinExistence type="predicted"/>
<dbReference type="InterPro" id="IPR014509">
    <property type="entry name" value="YjdF-like"/>
</dbReference>
<sequence length="199" mass="22838">MPVRKPLNKILTALFLLSLAVLIIIELGVNYDVLDRRIALSTTALISGGGFILINRIIKRKYQIILPWYVALAVVLGVWLDAMGNFYYFYSHYGWWDDFTHFVGSLSVAIMLLYIFYHLNMKGFIKLGRFSLNLFVVSLTMLLVSFYEISEYLGDLLFNTHRIGERFDTASDLTYNLLGALAVTLIGILITRRKKIRVL</sequence>
<feature type="transmembrane region" description="Helical" evidence="1">
    <location>
        <begin position="102"/>
        <end position="120"/>
    </location>
</feature>
<keyword evidence="1" id="KW-0472">Membrane</keyword>
<organism evidence="2 3">
    <name type="scientific">Candidatus Kerfeldbacteria bacterium CG08_land_8_20_14_0_20_40_16</name>
    <dbReference type="NCBI Taxonomy" id="2014244"/>
    <lineage>
        <taxon>Bacteria</taxon>
        <taxon>Candidatus Kerfeldiibacteriota</taxon>
    </lineage>
</organism>
<evidence type="ECO:0000313" key="3">
    <source>
        <dbReference type="Proteomes" id="UP000231542"/>
    </source>
</evidence>
<feature type="transmembrane region" description="Helical" evidence="1">
    <location>
        <begin position="132"/>
        <end position="153"/>
    </location>
</feature>